<gene>
    <name evidence="1" type="ORF">Glove_326g138</name>
</gene>
<accession>A0A397HU60</accession>
<reference evidence="1 2" key="1">
    <citation type="submission" date="2018-08" db="EMBL/GenBank/DDBJ databases">
        <title>Genome and evolution of the arbuscular mycorrhizal fungus Diversispora epigaea (formerly Glomus versiforme) and its bacterial endosymbionts.</title>
        <authorList>
            <person name="Sun X."/>
            <person name="Fei Z."/>
            <person name="Harrison M."/>
        </authorList>
    </citation>
    <scope>NUCLEOTIDE SEQUENCE [LARGE SCALE GENOMIC DNA]</scope>
    <source>
        <strain evidence="1 2">IT104</strain>
    </source>
</reference>
<proteinExistence type="predicted"/>
<dbReference type="Proteomes" id="UP000266861">
    <property type="component" value="Unassembled WGS sequence"/>
</dbReference>
<sequence>MNGDDDDDDDNGNGNVWKKINEQIRKFSRFVWNVHNIHNTCRQLLNTIRNRCHSIGVSDNVVFCVTTSRF</sequence>
<evidence type="ECO:0000313" key="2">
    <source>
        <dbReference type="Proteomes" id="UP000266861"/>
    </source>
</evidence>
<comment type="caution">
    <text evidence="1">The sequence shown here is derived from an EMBL/GenBank/DDBJ whole genome shotgun (WGS) entry which is preliminary data.</text>
</comment>
<keyword evidence="2" id="KW-1185">Reference proteome</keyword>
<dbReference type="EMBL" id="PQFF01000298">
    <property type="protein sequence ID" value="RHZ64120.1"/>
    <property type="molecule type" value="Genomic_DNA"/>
</dbReference>
<name>A0A397HU60_9GLOM</name>
<organism evidence="1 2">
    <name type="scientific">Diversispora epigaea</name>
    <dbReference type="NCBI Taxonomy" id="1348612"/>
    <lineage>
        <taxon>Eukaryota</taxon>
        <taxon>Fungi</taxon>
        <taxon>Fungi incertae sedis</taxon>
        <taxon>Mucoromycota</taxon>
        <taxon>Glomeromycotina</taxon>
        <taxon>Glomeromycetes</taxon>
        <taxon>Diversisporales</taxon>
        <taxon>Diversisporaceae</taxon>
        <taxon>Diversispora</taxon>
    </lineage>
</organism>
<dbReference type="AlphaFoldDB" id="A0A397HU60"/>
<evidence type="ECO:0000313" key="1">
    <source>
        <dbReference type="EMBL" id="RHZ64120.1"/>
    </source>
</evidence>
<protein>
    <submittedName>
        <fullName evidence="1">Uncharacterized protein</fullName>
    </submittedName>
</protein>